<comment type="caution">
    <text evidence="1">The sequence shown here is derived from an EMBL/GenBank/DDBJ whole genome shotgun (WGS) entry which is preliminary data.</text>
</comment>
<name>A0ACC0BGQ2_CATRO</name>
<protein>
    <submittedName>
        <fullName evidence="1">Uncharacterized protein</fullName>
    </submittedName>
</protein>
<evidence type="ECO:0000313" key="1">
    <source>
        <dbReference type="EMBL" id="KAI5671786.1"/>
    </source>
</evidence>
<sequence length="197" mass="23079">MCAWKSNQGDYMRYLEGCSYGAHNQRGNAYSRINHSGTNFTPRRQDAVGNFSPYARSFEHTSYKCYEGNRIEMENGIAYRPFERVPRKETRDEKDYVNMDERFHTKRKYKYGDHFTFFNSLGTYLERRYFIESNSISCASPRVDECDFNSISCASPRVDECDFSIANFVSCVLGVEDRRSMEKEFGPILEDINKHIS</sequence>
<reference evidence="2" key="1">
    <citation type="journal article" date="2023" name="Nat. Plants">
        <title>Single-cell RNA sequencing provides a high-resolution roadmap for understanding the multicellular compartmentation of specialized metabolism.</title>
        <authorList>
            <person name="Sun S."/>
            <person name="Shen X."/>
            <person name="Li Y."/>
            <person name="Li Y."/>
            <person name="Wang S."/>
            <person name="Li R."/>
            <person name="Zhang H."/>
            <person name="Shen G."/>
            <person name="Guo B."/>
            <person name="Wei J."/>
            <person name="Xu J."/>
            <person name="St-Pierre B."/>
            <person name="Chen S."/>
            <person name="Sun C."/>
        </authorList>
    </citation>
    <scope>NUCLEOTIDE SEQUENCE [LARGE SCALE GENOMIC DNA]</scope>
</reference>
<proteinExistence type="predicted"/>
<evidence type="ECO:0000313" key="2">
    <source>
        <dbReference type="Proteomes" id="UP001060085"/>
    </source>
</evidence>
<dbReference type="EMBL" id="CM044703">
    <property type="protein sequence ID" value="KAI5671786.1"/>
    <property type="molecule type" value="Genomic_DNA"/>
</dbReference>
<gene>
    <name evidence="1" type="ORF">M9H77_12150</name>
</gene>
<keyword evidence="2" id="KW-1185">Reference proteome</keyword>
<dbReference type="Proteomes" id="UP001060085">
    <property type="component" value="Linkage Group LG03"/>
</dbReference>
<accession>A0ACC0BGQ2</accession>
<organism evidence="1 2">
    <name type="scientific">Catharanthus roseus</name>
    <name type="common">Madagascar periwinkle</name>
    <name type="synonym">Vinca rosea</name>
    <dbReference type="NCBI Taxonomy" id="4058"/>
    <lineage>
        <taxon>Eukaryota</taxon>
        <taxon>Viridiplantae</taxon>
        <taxon>Streptophyta</taxon>
        <taxon>Embryophyta</taxon>
        <taxon>Tracheophyta</taxon>
        <taxon>Spermatophyta</taxon>
        <taxon>Magnoliopsida</taxon>
        <taxon>eudicotyledons</taxon>
        <taxon>Gunneridae</taxon>
        <taxon>Pentapetalae</taxon>
        <taxon>asterids</taxon>
        <taxon>lamiids</taxon>
        <taxon>Gentianales</taxon>
        <taxon>Apocynaceae</taxon>
        <taxon>Rauvolfioideae</taxon>
        <taxon>Vinceae</taxon>
        <taxon>Catharanthinae</taxon>
        <taxon>Catharanthus</taxon>
    </lineage>
</organism>